<evidence type="ECO:0000313" key="2">
    <source>
        <dbReference type="EMBL" id="KAK2547582.1"/>
    </source>
</evidence>
<evidence type="ECO:0000256" key="1">
    <source>
        <dbReference type="SAM" id="MobiDB-lite"/>
    </source>
</evidence>
<evidence type="ECO:0008006" key="4">
    <source>
        <dbReference type="Google" id="ProtNLM"/>
    </source>
</evidence>
<dbReference type="PANTHER" id="PTHR33198">
    <property type="entry name" value="ANK_REP_REGION DOMAIN-CONTAINING PROTEIN-RELATED"/>
    <property type="match status" value="1"/>
</dbReference>
<feature type="compositionally biased region" description="Basic and acidic residues" evidence="1">
    <location>
        <begin position="169"/>
        <end position="183"/>
    </location>
</feature>
<dbReference type="PANTHER" id="PTHR33198:SF20">
    <property type="entry name" value="RETROTRANSPOSON GAG DOMAIN-CONTAINING PROTEIN"/>
    <property type="match status" value="1"/>
</dbReference>
<name>A0AAD9PR96_ACRCE</name>
<proteinExistence type="predicted"/>
<organism evidence="2 3">
    <name type="scientific">Acropora cervicornis</name>
    <name type="common">Staghorn coral</name>
    <dbReference type="NCBI Taxonomy" id="6130"/>
    <lineage>
        <taxon>Eukaryota</taxon>
        <taxon>Metazoa</taxon>
        <taxon>Cnidaria</taxon>
        <taxon>Anthozoa</taxon>
        <taxon>Hexacorallia</taxon>
        <taxon>Scleractinia</taxon>
        <taxon>Astrocoeniina</taxon>
        <taxon>Acroporidae</taxon>
        <taxon>Acropora</taxon>
    </lineage>
</organism>
<gene>
    <name evidence="2" type="ORF">P5673_032403</name>
</gene>
<reference evidence="2" key="1">
    <citation type="journal article" date="2023" name="G3 (Bethesda)">
        <title>Whole genome assembly and annotation of the endangered Caribbean coral Acropora cervicornis.</title>
        <authorList>
            <person name="Selwyn J.D."/>
            <person name="Vollmer S.V."/>
        </authorList>
    </citation>
    <scope>NUCLEOTIDE SEQUENCE</scope>
    <source>
        <strain evidence="2">K2</strain>
    </source>
</reference>
<keyword evidence="3" id="KW-1185">Reference proteome</keyword>
<dbReference type="AlphaFoldDB" id="A0AAD9PR96"/>
<reference evidence="2" key="2">
    <citation type="journal article" date="2023" name="Science">
        <title>Genomic signatures of disease resistance in endangered staghorn corals.</title>
        <authorList>
            <person name="Vollmer S.V."/>
            <person name="Selwyn J.D."/>
            <person name="Despard B.A."/>
            <person name="Roesel C.L."/>
        </authorList>
    </citation>
    <scope>NUCLEOTIDE SEQUENCE</scope>
    <source>
        <strain evidence="2">K2</strain>
    </source>
</reference>
<evidence type="ECO:0000313" key="3">
    <source>
        <dbReference type="Proteomes" id="UP001249851"/>
    </source>
</evidence>
<sequence length="321" mass="36574">MDFTCPNNVSEMWRRWTRGMEYFLAATCSGKSEGERVAIFMCMIGKDGQEVKDTFEFQRAEDGTDIVTTKIFFEKFEAYCKPRRNLVVDRHRFLTRDQQPGESIDHRIVSGISSNTVRERLLRSETDLTLQKAIDICHIAELSKQQMKLFGGETVQAGVSRVRHQSTGRPEERRRKESKRQESKQTPQGSTSNDADKECGNCGSKHLEGHCPPLGRRCNNCRKLNHFAKVCRSVRNINIARQVETGDDHFYLESITASLDSLDSWNRKSREKSSEYVTLLIVGQEISLKLDTGAEVNVIPYATFKKIAGASKIMLKNLRPS</sequence>
<dbReference type="EMBL" id="JARQWQ010000177">
    <property type="protein sequence ID" value="KAK2547582.1"/>
    <property type="molecule type" value="Genomic_DNA"/>
</dbReference>
<feature type="region of interest" description="Disordered" evidence="1">
    <location>
        <begin position="158"/>
        <end position="197"/>
    </location>
</feature>
<accession>A0AAD9PR96</accession>
<comment type="caution">
    <text evidence="2">The sequence shown here is derived from an EMBL/GenBank/DDBJ whole genome shotgun (WGS) entry which is preliminary data.</text>
</comment>
<dbReference type="Proteomes" id="UP001249851">
    <property type="component" value="Unassembled WGS sequence"/>
</dbReference>
<protein>
    <recommendedName>
        <fullName evidence="4">Peptidase A2 domain-containing protein</fullName>
    </recommendedName>
</protein>